<organism evidence="2">
    <name type="scientific">Cucumis melo</name>
    <name type="common">Muskmelon</name>
    <dbReference type="NCBI Taxonomy" id="3656"/>
    <lineage>
        <taxon>Eukaryota</taxon>
        <taxon>Viridiplantae</taxon>
        <taxon>Streptophyta</taxon>
        <taxon>Embryophyta</taxon>
        <taxon>Tracheophyta</taxon>
        <taxon>Spermatophyta</taxon>
        <taxon>Magnoliopsida</taxon>
        <taxon>eudicotyledons</taxon>
        <taxon>Gunneridae</taxon>
        <taxon>Pentapetalae</taxon>
        <taxon>rosids</taxon>
        <taxon>fabids</taxon>
        <taxon>Cucurbitales</taxon>
        <taxon>Cucurbitaceae</taxon>
        <taxon>Benincaseae</taxon>
        <taxon>Cucumis</taxon>
    </lineage>
</organism>
<feature type="compositionally biased region" description="Basic and acidic residues" evidence="1">
    <location>
        <begin position="99"/>
        <end position="116"/>
    </location>
</feature>
<feature type="region of interest" description="Disordered" evidence="1">
    <location>
        <begin position="42"/>
        <end position="116"/>
    </location>
</feature>
<sequence length="116" mass="13043">MARETPSDKKGTSSEAWIGPNLSTKPIDPKMETCLEATSLKGHLQQTRVSLSRLRETNERDVDGDSTSRKETYFPWKGGSYFSSTKRNDRISEINGIENADRTDEGNEETTKTEGR</sequence>
<accession>A0A9I9CFQ6</accession>
<protein>
    <submittedName>
        <fullName evidence="2">Uncharacterized protein</fullName>
    </submittedName>
</protein>
<feature type="compositionally biased region" description="Basic and acidic residues" evidence="1">
    <location>
        <begin position="53"/>
        <end position="72"/>
    </location>
</feature>
<feature type="region of interest" description="Disordered" evidence="1">
    <location>
        <begin position="1"/>
        <end position="28"/>
    </location>
</feature>
<dbReference type="AlphaFoldDB" id="A0A9I9CFQ6"/>
<evidence type="ECO:0000256" key="1">
    <source>
        <dbReference type="SAM" id="MobiDB-lite"/>
    </source>
</evidence>
<evidence type="ECO:0000313" key="2">
    <source>
        <dbReference type="EnsemblPlants" id="MELO3C002894.2.1"/>
    </source>
</evidence>
<dbReference type="Gramene" id="MELO3C002894.2.1">
    <property type="protein sequence ID" value="MELO3C002894.2.1"/>
    <property type="gene ID" value="MELO3C002894.2"/>
</dbReference>
<name>A0A9I9CFQ6_CUCME</name>
<feature type="compositionally biased region" description="Basic and acidic residues" evidence="1">
    <location>
        <begin position="1"/>
        <end position="12"/>
    </location>
</feature>
<proteinExistence type="predicted"/>
<reference evidence="2" key="1">
    <citation type="submission" date="2023-03" db="UniProtKB">
        <authorList>
            <consortium name="EnsemblPlants"/>
        </authorList>
    </citation>
    <scope>IDENTIFICATION</scope>
</reference>
<dbReference type="EnsemblPlants" id="MELO3C002894.2.1">
    <property type="protein sequence ID" value="MELO3C002894.2.1"/>
    <property type="gene ID" value="MELO3C002894.2"/>
</dbReference>